<evidence type="ECO:0000313" key="1">
    <source>
        <dbReference type="EMBL" id="VUX55883.1"/>
    </source>
</evidence>
<reference evidence="1" key="1">
    <citation type="submission" date="2019-07" db="EMBL/GenBank/DDBJ databases">
        <authorList>
            <person name="Weber M."/>
            <person name="Kostadinov I."/>
            <person name="Kostadinov D I."/>
        </authorList>
    </citation>
    <scope>NUCLEOTIDE SEQUENCE</scope>
    <source>
        <strain evidence="1">Gfbio:sag-sample-m06:053724c1-46a9-4a36-b237-ea2bf867836b</strain>
    </source>
</reference>
<gene>
    <name evidence="1" type="ORF">JTBM06_V1_150015</name>
</gene>
<accession>A0A7D9D3Q8</accession>
<name>A0A7D9D3Q8_9GAMM</name>
<protein>
    <submittedName>
        <fullName evidence="1">Uncharacterized protein</fullName>
    </submittedName>
</protein>
<proteinExistence type="predicted"/>
<sequence length="253" mass="27982">MELPKKSLSRTVTEFAVIVLSVLVALGFESWREDVEEHALELEYLERLKSEFHVDAARIATAIKASPIQQSHIDAALTVLTAGGSSTKHDLLSVFMASRSVWSRQIGATFRELLGTGQLRLVHNTDLRDRLVGFYSWIGVAIVSAPGLKDRLPYRNIVRGEIAPDLQEFMRACGGEQARTLALPDLNMVTACNYVASEDEVASTLARIRSNPEALPALRRWAAAFSALGDRLGEVQRRVIEMELLIAEELALN</sequence>
<dbReference type="EMBL" id="LR633967">
    <property type="protein sequence ID" value="VUX55883.1"/>
    <property type="molecule type" value="Genomic_DNA"/>
</dbReference>
<dbReference type="AlphaFoldDB" id="A0A7D9D3Q8"/>
<organism evidence="1">
    <name type="scientific">uncultured Woeseiaceae bacterium</name>
    <dbReference type="NCBI Taxonomy" id="1983305"/>
    <lineage>
        <taxon>Bacteria</taxon>
        <taxon>Pseudomonadati</taxon>
        <taxon>Pseudomonadota</taxon>
        <taxon>Gammaproteobacteria</taxon>
        <taxon>Woeseiales</taxon>
        <taxon>Woeseiaceae</taxon>
        <taxon>environmental samples</taxon>
    </lineage>
</organism>